<comment type="similarity">
    <text evidence="5">Belongs to the NOP53 family.</text>
</comment>
<evidence type="ECO:0000256" key="5">
    <source>
        <dbReference type="ARBA" id="ARBA00008838"/>
    </source>
</evidence>
<dbReference type="InterPro" id="IPR029057">
    <property type="entry name" value="PRTase-like"/>
</dbReference>
<comment type="similarity">
    <text evidence="4">Belongs to the uridine kinase family.</text>
</comment>
<dbReference type="GO" id="GO:0005654">
    <property type="term" value="C:nucleoplasm"/>
    <property type="evidence" value="ECO:0007669"/>
    <property type="project" value="UniProtKB-SubCell"/>
</dbReference>
<feature type="region of interest" description="Disordered" evidence="14">
    <location>
        <begin position="342"/>
        <end position="363"/>
    </location>
</feature>
<dbReference type="EMBL" id="JOWA01000143">
    <property type="protein sequence ID" value="KEZ39800.1"/>
    <property type="molecule type" value="Genomic_DNA"/>
</dbReference>
<dbReference type="Pfam" id="PF07767">
    <property type="entry name" value="Nop53"/>
    <property type="match status" value="1"/>
</dbReference>
<evidence type="ECO:0000256" key="2">
    <source>
        <dbReference type="ARBA" id="ARBA00004642"/>
    </source>
</evidence>
<dbReference type="GO" id="GO:0000027">
    <property type="term" value="P:ribosomal large subunit assembly"/>
    <property type="evidence" value="ECO:0007669"/>
    <property type="project" value="TreeGrafter"/>
</dbReference>
<evidence type="ECO:0000256" key="7">
    <source>
        <dbReference type="ARBA" id="ARBA00018339"/>
    </source>
</evidence>
<dbReference type="GO" id="GO:0044206">
    <property type="term" value="P:UMP salvage"/>
    <property type="evidence" value="ECO:0007669"/>
    <property type="project" value="UniProtKB-UniPathway"/>
</dbReference>
<dbReference type="GO" id="GO:0004849">
    <property type="term" value="F:uridine kinase activity"/>
    <property type="evidence" value="ECO:0007669"/>
    <property type="project" value="UniProtKB-EC"/>
</dbReference>
<feature type="compositionally biased region" description="Basic and acidic residues" evidence="14">
    <location>
        <begin position="303"/>
        <end position="316"/>
    </location>
</feature>
<dbReference type="InterPro" id="IPR027417">
    <property type="entry name" value="P-loop_NTPase"/>
</dbReference>
<dbReference type="PANTHER" id="PTHR14211:SF7">
    <property type="entry name" value="RIBOSOME BIOGENESIS PROTEIN NOP53"/>
    <property type="match status" value="1"/>
</dbReference>
<dbReference type="SUPFAM" id="SSF52540">
    <property type="entry name" value="P-loop containing nucleoside triphosphate hydrolases"/>
    <property type="match status" value="1"/>
</dbReference>
<dbReference type="OrthoDB" id="738517at2759"/>
<evidence type="ECO:0000256" key="13">
    <source>
        <dbReference type="ARBA" id="ARBA00023242"/>
    </source>
</evidence>
<name>A0A084FXI8_PSEDA</name>
<dbReference type="RefSeq" id="XP_016639599.1">
    <property type="nucleotide sequence ID" value="XM_016791089.1"/>
</dbReference>
<feature type="region of interest" description="Disordered" evidence="14">
    <location>
        <begin position="247"/>
        <end position="319"/>
    </location>
</feature>
<dbReference type="HOGENOM" id="CLU_298994_0_0_1"/>
<dbReference type="Gene3D" id="3.40.50.2020">
    <property type="match status" value="1"/>
</dbReference>
<dbReference type="GO" id="GO:0006364">
    <property type="term" value="P:rRNA processing"/>
    <property type="evidence" value="ECO:0007669"/>
    <property type="project" value="TreeGrafter"/>
</dbReference>
<dbReference type="InterPro" id="IPR000836">
    <property type="entry name" value="PRTase_dom"/>
</dbReference>
<sequence>MPVLEARTGSLDRPQQRNQPSRKGKKAWRKNVDISEVEKGLVELNEEIIRGGPIAERDSTELFTIDTVGDHNLKKQLPRKLRTTLKADEIIAQRSKVPAVSSRKRASDKTTDGLIPTKRLRTNYVSHKELSRLRKVADGHHDQTVVVQDATYDIWGSASPAKTDGEKFAFIPPVVKAKVPGSLREKPISLAANGREIPAVRKPTGGYSYNPSFPEYEKRLNEEGQKAVDAEMKRLAAREEEKLKREAAARSAAEAEAAEAKAELSEWDEDSEWEGFQSGAEDAKPSKRPERKTQAQRNKIKRRKEEERKKKMETAAKRKQAQLNLVKKFTREATEQEQAIVAKAQENESDSEGDEERLRRRRFGKSKVPEKELELVLPDELQDSLRLLRPEGNLLRDRYRNLLVRGKLESRKHIPFKKQARGKMTEKWTNDSRLLLILAPSTAEDLEAVNAYRLYEIGQGPGTVDYLDTGASWRKTEPILCRCIASSLHATPTSTSTSTSNVLLIFVGLRTQPPPTPLEYLHDPEATLTVPVLIVTRRSLSLGDLHILRIEKHSRHILNPPVDMDTSREAGVHASIKKRVHYSPPWADVSIIGIAGSSGSGKSTLSHAIVKQLNLPWVVILSMDSFYKSLNEEQSKKAFASEYDFDSPEALDFDVLVKALRDLKAGKRAEIPIYSFAKHQRMAETTSIYSPHVLVLEGIFALYDPRVLELLDMRIFCEADLDTCLSRRILRDVRERGRDVEGCIKQWFAFVKPNFEKYVEPQRKSAGMVVQYIERKLLEKSTHHRAALYELEIGSKSQPLSKKVSILEGTPQGRGMNTIIRDIDTSPEDFIFYFDRLACLLIELALNNVRFKELVVETPAGYTYRGLEAKGEVSAVAVLRGGAAFETALKRVIPDCKMGRMLIQSNVRTGEPELHFLKLPEDISTHESVLLLDAQMSSGGSALMAVQVLLDHGVEQEKIVLVTYSAGRMGLHRLTMVFPEISVVLCSVVPDIEERWVEKRYFRC</sequence>
<dbReference type="PANTHER" id="PTHR14211">
    <property type="entry name" value="GLIOMA SUPPRESSOR CANDIDATE REGION GENE 2"/>
    <property type="match status" value="1"/>
</dbReference>
<evidence type="ECO:0000256" key="6">
    <source>
        <dbReference type="ARBA" id="ARBA00012137"/>
    </source>
</evidence>
<accession>A0A084FXI8</accession>
<evidence type="ECO:0000256" key="11">
    <source>
        <dbReference type="ARBA" id="ARBA00022777"/>
    </source>
</evidence>
<feature type="domain" description="AAA+ ATPase" evidence="15">
    <location>
        <begin position="588"/>
        <end position="739"/>
    </location>
</feature>
<dbReference type="KEGG" id="sapo:SAPIO_CDS9779"/>
<dbReference type="FunFam" id="3.40.50.2020:FF:000010">
    <property type="entry name" value="Uridine-cytidine kinase"/>
    <property type="match status" value="1"/>
</dbReference>
<dbReference type="Gene3D" id="3.40.50.300">
    <property type="entry name" value="P-loop containing nucleotide triphosphate hydrolases"/>
    <property type="match status" value="1"/>
</dbReference>
<evidence type="ECO:0000256" key="3">
    <source>
        <dbReference type="ARBA" id="ARBA00004690"/>
    </source>
</evidence>
<evidence type="ECO:0000259" key="15">
    <source>
        <dbReference type="SMART" id="SM00382"/>
    </source>
</evidence>
<keyword evidence="9" id="KW-0808">Transferase</keyword>
<dbReference type="CDD" id="cd06223">
    <property type="entry name" value="PRTases_typeI"/>
    <property type="match status" value="1"/>
</dbReference>
<dbReference type="InterPro" id="IPR003593">
    <property type="entry name" value="AAA+_ATPase"/>
</dbReference>
<dbReference type="AlphaFoldDB" id="A0A084FXI8"/>
<gene>
    <name evidence="16" type="ORF">SAPIO_CDS9779</name>
</gene>
<dbReference type="Pfam" id="PF14681">
    <property type="entry name" value="UPRTase"/>
    <property type="match status" value="1"/>
</dbReference>
<dbReference type="InterPro" id="IPR000764">
    <property type="entry name" value="Uridine_kinase-like"/>
</dbReference>
<evidence type="ECO:0000256" key="4">
    <source>
        <dbReference type="ARBA" id="ARBA00005408"/>
    </source>
</evidence>
<dbReference type="GO" id="GO:0005730">
    <property type="term" value="C:nucleolus"/>
    <property type="evidence" value="ECO:0007669"/>
    <property type="project" value="UniProtKB-SubCell"/>
</dbReference>
<organism evidence="16 17">
    <name type="scientific">Pseudallescheria apiosperma</name>
    <name type="common">Scedosporium apiospermum</name>
    <dbReference type="NCBI Taxonomy" id="563466"/>
    <lineage>
        <taxon>Eukaryota</taxon>
        <taxon>Fungi</taxon>
        <taxon>Dikarya</taxon>
        <taxon>Ascomycota</taxon>
        <taxon>Pezizomycotina</taxon>
        <taxon>Sordariomycetes</taxon>
        <taxon>Hypocreomycetidae</taxon>
        <taxon>Microascales</taxon>
        <taxon>Microascaceae</taxon>
        <taxon>Scedosporium</taxon>
    </lineage>
</organism>
<evidence type="ECO:0000313" key="17">
    <source>
        <dbReference type="Proteomes" id="UP000028545"/>
    </source>
</evidence>
<comment type="pathway">
    <text evidence="3">Pyrimidine metabolism; UMP biosynthesis via salvage pathway; UMP from uridine: step 1/1.</text>
</comment>
<proteinExistence type="inferred from homology"/>
<evidence type="ECO:0000256" key="12">
    <source>
        <dbReference type="ARBA" id="ARBA00022840"/>
    </source>
</evidence>
<evidence type="ECO:0000256" key="9">
    <source>
        <dbReference type="ARBA" id="ARBA00022679"/>
    </source>
</evidence>
<dbReference type="GO" id="GO:0005524">
    <property type="term" value="F:ATP binding"/>
    <property type="evidence" value="ECO:0007669"/>
    <property type="project" value="UniProtKB-KW"/>
</dbReference>
<comment type="caution">
    <text evidence="16">The sequence shown here is derived from an EMBL/GenBank/DDBJ whole genome shotgun (WGS) entry which is preliminary data.</text>
</comment>
<dbReference type="Proteomes" id="UP000028545">
    <property type="component" value="Unassembled WGS sequence"/>
</dbReference>
<dbReference type="UniPathway" id="UPA00574">
    <property type="reaction ID" value="UER00637"/>
</dbReference>
<dbReference type="SMART" id="SM00382">
    <property type="entry name" value="AAA"/>
    <property type="match status" value="1"/>
</dbReference>
<dbReference type="CDD" id="cd02023">
    <property type="entry name" value="UMPK"/>
    <property type="match status" value="1"/>
</dbReference>
<dbReference type="InterPro" id="IPR006083">
    <property type="entry name" value="PRK/URK"/>
</dbReference>
<dbReference type="NCBIfam" id="NF004018">
    <property type="entry name" value="PRK05480.1"/>
    <property type="match status" value="1"/>
</dbReference>
<dbReference type="EC" id="2.7.1.48" evidence="6"/>
<evidence type="ECO:0000256" key="14">
    <source>
        <dbReference type="SAM" id="MobiDB-lite"/>
    </source>
</evidence>
<keyword evidence="12" id="KW-0067">ATP-binding</keyword>
<keyword evidence="8" id="KW-0690">Ribosome biogenesis</keyword>
<comment type="subcellular location">
    <subcellularLocation>
        <location evidence="1">Nucleus</location>
        <location evidence="1">Nucleolus</location>
    </subcellularLocation>
    <subcellularLocation>
        <location evidence="2">Nucleus</location>
        <location evidence="2">Nucleoplasm</location>
    </subcellularLocation>
</comment>
<reference evidence="16 17" key="1">
    <citation type="journal article" date="2014" name="Genome Announc.">
        <title>Draft genome sequence of the pathogenic fungus Scedosporium apiospermum.</title>
        <authorList>
            <person name="Vandeputte P."/>
            <person name="Ghamrawi S."/>
            <person name="Rechenmann M."/>
            <person name="Iltis A."/>
            <person name="Giraud S."/>
            <person name="Fleury M."/>
            <person name="Thornton C."/>
            <person name="Delhaes L."/>
            <person name="Meyer W."/>
            <person name="Papon N."/>
            <person name="Bouchara J.P."/>
        </authorList>
    </citation>
    <scope>NUCLEOTIDE SEQUENCE [LARGE SCALE GENOMIC DNA]</scope>
    <source>
        <strain evidence="16 17">IHEM 14462</strain>
    </source>
</reference>
<dbReference type="GeneID" id="27728851"/>
<keyword evidence="10" id="KW-0547">Nucleotide-binding</keyword>
<dbReference type="VEuPathDB" id="FungiDB:SAPIO_CDS9779"/>
<keyword evidence="13" id="KW-0539">Nucleus</keyword>
<evidence type="ECO:0000313" key="16">
    <source>
        <dbReference type="EMBL" id="KEZ39800.1"/>
    </source>
</evidence>
<keyword evidence="17" id="KW-1185">Reference proteome</keyword>
<feature type="compositionally biased region" description="Basic residues" evidence="14">
    <location>
        <begin position="20"/>
        <end position="29"/>
    </location>
</feature>
<evidence type="ECO:0000256" key="1">
    <source>
        <dbReference type="ARBA" id="ARBA00004604"/>
    </source>
</evidence>
<dbReference type="SUPFAM" id="SSF53271">
    <property type="entry name" value="PRTase-like"/>
    <property type="match status" value="1"/>
</dbReference>
<evidence type="ECO:0000256" key="10">
    <source>
        <dbReference type="ARBA" id="ARBA00022741"/>
    </source>
</evidence>
<protein>
    <recommendedName>
        <fullName evidence="7">Ribosome biogenesis protein NOP53</fullName>
        <ecNumber evidence="6">2.7.1.48</ecNumber>
    </recommendedName>
</protein>
<dbReference type="Pfam" id="PF00485">
    <property type="entry name" value="PRK"/>
    <property type="match status" value="1"/>
</dbReference>
<dbReference type="InterPro" id="IPR011687">
    <property type="entry name" value="Nop53/GLTSCR2"/>
</dbReference>
<dbReference type="PRINTS" id="PR00988">
    <property type="entry name" value="URIDINKINASE"/>
</dbReference>
<keyword evidence="11" id="KW-0418">Kinase</keyword>
<feature type="compositionally biased region" description="Basic and acidic residues" evidence="14">
    <location>
        <begin position="281"/>
        <end position="293"/>
    </location>
</feature>
<evidence type="ECO:0000256" key="8">
    <source>
        <dbReference type="ARBA" id="ARBA00022517"/>
    </source>
</evidence>
<feature type="region of interest" description="Disordered" evidence="14">
    <location>
        <begin position="1"/>
        <end position="29"/>
    </location>
</feature>
<dbReference type="GO" id="GO:0008097">
    <property type="term" value="F:5S rRNA binding"/>
    <property type="evidence" value="ECO:0007669"/>
    <property type="project" value="TreeGrafter"/>
</dbReference>